<keyword evidence="1" id="KW-1133">Transmembrane helix</keyword>
<name>X1A3A7_9ZZZZ</name>
<dbReference type="AlphaFoldDB" id="X1A3A7"/>
<gene>
    <name evidence="2" type="ORF">S01H4_30924</name>
</gene>
<evidence type="ECO:0000256" key="1">
    <source>
        <dbReference type="SAM" id="Phobius"/>
    </source>
</evidence>
<keyword evidence="1" id="KW-0472">Membrane</keyword>
<accession>X1A3A7</accession>
<comment type="caution">
    <text evidence="2">The sequence shown here is derived from an EMBL/GenBank/DDBJ whole genome shotgun (WGS) entry which is preliminary data.</text>
</comment>
<sequence length="62" mass="7649">DILLYPIIDLDPIYFRQMLIDVDLTVYRLIWTIETLITLVISLYLLRYMKKHELISKWYKET</sequence>
<feature type="non-terminal residue" evidence="2">
    <location>
        <position position="1"/>
    </location>
</feature>
<reference evidence="2" key="1">
    <citation type="journal article" date="2014" name="Front. Microbiol.">
        <title>High frequency of phylogenetically diverse reductive dehalogenase-homologous genes in deep subseafloor sedimentary metagenomes.</title>
        <authorList>
            <person name="Kawai M."/>
            <person name="Futagami T."/>
            <person name="Toyoda A."/>
            <person name="Takaki Y."/>
            <person name="Nishi S."/>
            <person name="Hori S."/>
            <person name="Arai W."/>
            <person name="Tsubouchi T."/>
            <person name="Morono Y."/>
            <person name="Uchiyama I."/>
            <person name="Ito T."/>
            <person name="Fujiyama A."/>
            <person name="Inagaki F."/>
            <person name="Takami H."/>
        </authorList>
    </citation>
    <scope>NUCLEOTIDE SEQUENCE</scope>
    <source>
        <strain evidence="2">Expedition CK06-06</strain>
    </source>
</reference>
<proteinExistence type="predicted"/>
<keyword evidence="1" id="KW-0812">Transmembrane</keyword>
<evidence type="ECO:0000313" key="2">
    <source>
        <dbReference type="EMBL" id="GAG76545.1"/>
    </source>
</evidence>
<organism evidence="2">
    <name type="scientific">marine sediment metagenome</name>
    <dbReference type="NCBI Taxonomy" id="412755"/>
    <lineage>
        <taxon>unclassified sequences</taxon>
        <taxon>metagenomes</taxon>
        <taxon>ecological metagenomes</taxon>
    </lineage>
</organism>
<feature type="transmembrane region" description="Helical" evidence="1">
    <location>
        <begin position="26"/>
        <end position="46"/>
    </location>
</feature>
<protein>
    <submittedName>
        <fullName evidence="2">Uncharacterized protein</fullName>
    </submittedName>
</protein>
<dbReference type="EMBL" id="BART01016005">
    <property type="protein sequence ID" value="GAG76545.1"/>
    <property type="molecule type" value="Genomic_DNA"/>
</dbReference>